<accession>A0A6A4VTE5</accession>
<name>A0A6A4VTE5_AMPAM</name>
<dbReference type="SUPFAM" id="SSF46785">
    <property type="entry name" value="Winged helix' DNA-binding domain"/>
    <property type="match status" value="1"/>
</dbReference>
<dbReference type="EMBL" id="VIIS01001476">
    <property type="protein sequence ID" value="KAF0297709.1"/>
    <property type="molecule type" value="Genomic_DNA"/>
</dbReference>
<proteinExistence type="inferred from homology"/>
<organism evidence="7 9">
    <name type="scientific">Amphibalanus amphitrite</name>
    <name type="common">Striped barnacle</name>
    <name type="synonym">Balanus amphitrite</name>
    <dbReference type="NCBI Taxonomy" id="1232801"/>
    <lineage>
        <taxon>Eukaryota</taxon>
        <taxon>Metazoa</taxon>
        <taxon>Ecdysozoa</taxon>
        <taxon>Arthropoda</taxon>
        <taxon>Crustacea</taxon>
        <taxon>Multicrustacea</taxon>
        <taxon>Cirripedia</taxon>
        <taxon>Thoracica</taxon>
        <taxon>Thoracicalcarea</taxon>
        <taxon>Balanomorpha</taxon>
        <taxon>Balanoidea</taxon>
        <taxon>Balanidae</taxon>
        <taxon>Amphibalaninae</taxon>
        <taxon>Amphibalanus</taxon>
    </lineage>
</organism>
<evidence type="ECO:0000256" key="3">
    <source>
        <dbReference type="ARBA" id="ARBA00023125"/>
    </source>
</evidence>
<dbReference type="InterPro" id="IPR036390">
    <property type="entry name" value="WH_DNA-bd_sf"/>
</dbReference>
<dbReference type="OrthoDB" id="25571at2759"/>
<evidence type="ECO:0000256" key="1">
    <source>
        <dbReference type="ARBA" id="ARBA00004123"/>
    </source>
</evidence>
<dbReference type="SUPFAM" id="SSF50249">
    <property type="entry name" value="Nucleic acid-binding proteins"/>
    <property type="match status" value="1"/>
</dbReference>
<dbReference type="GO" id="GO:0035861">
    <property type="term" value="C:site of double-strand break"/>
    <property type="evidence" value="ECO:0007669"/>
    <property type="project" value="TreeGrafter"/>
</dbReference>
<evidence type="ECO:0000256" key="2">
    <source>
        <dbReference type="ARBA" id="ARBA00007815"/>
    </source>
</evidence>
<comment type="caution">
    <text evidence="7">The sequence shown here is derived from an EMBL/GenBank/DDBJ whole genome shotgun (WGS) entry which is preliminary data.</text>
</comment>
<dbReference type="GO" id="GO:0006260">
    <property type="term" value="P:DNA replication"/>
    <property type="evidence" value="ECO:0007669"/>
    <property type="project" value="TreeGrafter"/>
</dbReference>
<sequence length="275" mass="28480">MWSSTEKPAQGGGFMQSPGQFGSPSAGSTEKRQDRIQSVVPVAVATVLATPQDQPLRVSGAEVHMAVLVGRLETIDRGGTKVSYTLADETGTLTALRWIDAEAGPEPDSDLAEGMLVRMVVRVRPGPSKGGAGSTNIMCFHLEAVTPEEELIHRLEVQHAALTIAHVAALSAGGGAANGGGGGTGLTNSMVGGGGGADVPMVTGGGIVGLTPQQQMVYSAIHAAVGDQGVHRDQVYGSLTGKVPRPEIDRIMEFLSNEGHIYNTTDDDHFKATDC</sequence>
<evidence type="ECO:0000313" key="8">
    <source>
        <dbReference type="EMBL" id="KAF0297709.1"/>
    </source>
</evidence>
<reference evidence="7 9" key="1">
    <citation type="submission" date="2019-07" db="EMBL/GenBank/DDBJ databases">
        <title>Draft genome assembly of a fouling barnacle, Amphibalanus amphitrite (Darwin, 1854): The first reference genome for Thecostraca.</title>
        <authorList>
            <person name="Kim W."/>
        </authorList>
    </citation>
    <scope>NUCLEOTIDE SEQUENCE [LARGE SCALE GENOMIC DNA]</scope>
    <source>
        <strain evidence="7">SNU_AA5</strain>
        <tissue evidence="7">Soma without cirri and trophi</tissue>
    </source>
</reference>
<feature type="domain" description="Replication protein A C-terminal" evidence="6">
    <location>
        <begin position="176"/>
        <end position="268"/>
    </location>
</feature>
<feature type="region of interest" description="Disordered" evidence="5">
    <location>
        <begin position="1"/>
        <end position="34"/>
    </location>
</feature>
<evidence type="ECO:0000313" key="9">
    <source>
        <dbReference type="Proteomes" id="UP000440578"/>
    </source>
</evidence>
<dbReference type="EMBL" id="VIIS01001672">
    <property type="protein sequence ID" value="KAF0294680.1"/>
    <property type="molecule type" value="Genomic_DNA"/>
</dbReference>
<dbReference type="InterPro" id="IPR012340">
    <property type="entry name" value="NA-bd_OB-fold"/>
</dbReference>
<comment type="similarity">
    <text evidence="2">Belongs to the replication factor A protein 2 family.</text>
</comment>
<dbReference type="FunFam" id="1.10.10.10:FF:000168">
    <property type="entry name" value="Replication protein A 32 kDa subunit"/>
    <property type="match status" value="1"/>
</dbReference>
<dbReference type="GO" id="GO:0006289">
    <property type="term" value="P:nucleotide-excision repair"/>
    <property type="evidence" value="ECO:0007669"/>
    <property type="project" value="TreeGrafter"/>
</dbReference>
<evidence type="ECO:0000259" key="6">
    <source>
        <dbReference type="Pfam" id="PF08784"/>
    </source>
</evidence>
<dbReference type="Pfam" id="PF08784">
    <property type="entry name" value="RPA_C"/>
    <property type="match status" value="1"/>
</dbReference>
<comment type="subcellular location">
    <subcellularLocation>
        <location evidence="1">Nucleus</location>
    </subcellularLocation>
</comment>
<dbReference type="Gene3D" id="1.10.10.10">
    <property type="entry name" value="Winged helix-like DNA-binding domain superfamily/Winged helix DNA-binding domain"/>
    <property type="match status" value="1"/>
</dbReference>
<dbReference type="Proteomes" id="UP000440578">
    <property type="component" value="Unassembled WGS sequence"/>
</dbReference>
<dbReference type="PANTHER" id="PTHR13989:SF16">
    <property type="entry name" value="REPLICATION PROTEIN A2"/>
    <property type="match status" value="1"/>
</dbReference>
<gene>
    <name evidence="7" type="primary">rpa2-b_0</name>
    <name evidence="8" type="synonym">rpa2-b_1</name>
    <name evidence="8" type="ORF">FJT64_000524</name>
    <name evidence="7" type="ORF">FJT64_007714</name>
</gene>
<dbReference type="GO" id="GO:0003697">
    <property type="term" value="F:single-stranded DNA binding"/>
    <property type="evidence" value="ECO:0007669"/>
    <property type="project" value="TreeGrafter"/>
</dbReference>
<evidence type="ECO:0000256" key="5">
    <source>
        <dbReference type="SAM" id="MobiDB-lite"/>
    </source>
</evidence>
<keyword evidence="4" id="KW-0539">Nucleus</keyword>
<evidence type="ECO:0000313" key="7">
    <source>
        <dbReference type="EMBL" id="KAF0294680.1"/>
    </source>
</evidence>
<dbReference type="GO" id="GO:0000781">
    <property type="term" value="C:chromosome, telomeric region"/>
    <property type="evidence" value="ECO:0007669"/>
    <property type="project" value="TreeGrafter"/>
</dbReference>
<feature type="compositionally biased region" description="Polar residues" evidence="5">
    <location>
        <begin position="17"/>
        <end position="28"/>
    </location>
</feature>
<evidence type="ECO:0000256" key="4">
    <source>
        <dbReference type="ARBA" id="ARBA00023242"/>
    </source>
</evidence>
<dbReference type="PANTHER" id="PTHR13989">
    <property type="entry name" value="REPLICATION PROTEIN A-RELATED"/>
    <property type="match status" value="1"/>
</dbReference>
<keyword evidence="9" id="KW-1185">Reference proteome</keyword>
<dbReference type="InterPro" id="IPR014892">
    <property type="entry name" value="RPA_C"/>
</dbReference>
<dbReference type="GO" id="GO:0000724">
    <property type="term" value="P:double-strand break repair via homologous recombination"/>
    <property type="evidence" value="ECO:0007669"/>
    <property type="project" value="TreeGrafter"/>
</dbReference>
<dbReference type="AlphaFoldDB" id="A0A6A4VTE5"/>
<dbReference type="InterPro" id="IPR040260">
    <property type="entry name" value="RFA2-like"/>
</dbReference>
<dbReference type="GO" id="GO:0005662">
    <property type="term" value="C:DNA replication factor A complex"/>
    <property type="evidence" value="ECO:0007669"/>
    <property type="project" value="TreeGrafter"/>
</dbReference>
<dbReference type="Gene3D" id="2.40.50.140">
    <property type="entry name" value="Nucleic acid-binding proteins"/>
    <property type="match status" value="1"/>
</dbReference>
<keyword evidence="3" id="KW-0238">DNA-binding</keyword>
<dbReference type="InterPro" id="IPR036388">
    <property type="entry name" value="WH-like_DNA-bd_sf"/>
</dbReference>
<protein>
    <submittedName>
        <fullName evidence="7">Replication protein A subunit-B</fullName>
    </submittedName>
</protein>